<keyword evidence="1" id="KW-1133">Transmembrane helix</keyword>
<dbReference type="OrthoDB" id="2973108at2"/>
<comment type="caution">
    <text evidence="2">The sequence shown here is derived from an EMBL/GenBank/DDBJ whole genome shotgun (WGS) entry which is preliminary data.</text>
</comment>
<dbReference type="AlphaFoldDB" id="A0A845F9T3"/>
<feature type="transmembrane region" description="Helical" evidence="1">
    <location>
        <begin position="31"/>
        <end position="50"/>
    </location>
</feature>
<keyword evidence="1" id="KW-0472">Membrane</keyword>
<gene>
    <name evidence="2" type="ORF">GLW00_06995</name>
</gene>
<organism evidence="2 3">
    <name type="scientific">Halobacillus litoralis</name>
    <dbReference type="NCBI Taxonomy" id="45668"/>
    <lineage>
        <taxon>Bacteria</taxon>
        <taxon>Bacillati</taxon>
        <taxon>Bacillota</taxon>
        <taxon>Bacilli</taxon>
        <taxon>Bacillales</taxon>
        <taxon>Bacillaceae</taxon>
        <taxon>Halobacillus</taxon>
    </lineage>
</organism>
<name>A0A845F9T3_9BACI</name>
<accession>A0A845F9T3</accession>
<reference evidence="2 3" key="1">
    <citation type="submission" date="2019-11" db="EMBL/GenBank/DDBJ databases">
        <title>Genome sequences of 17 halophilic strains isolated from different environments.</title>
        <authorList>
            <person name="Furrow R.E."/>
        </authorList>
    </citation>
    <scope>NUCLEOTIDE SEQUENCE [LARGE SCALE GENOMIC DNA]</scope>
    <source>
        <strain evidence="2 3">SL-4</strain>
    </source>
</reference>
<proteinExistence type="predicted"/>
<evidence type="ECO:0000313" key="2">
    <source>
        <dbReference type="EMBL" id="MYL70588.1"/>
    </source>
</evidence>
<dbReference type="EMBL" id="WMFA01000002">
    <property type="protein sequence ID" value="MYL70588.1"/>
    <property type="molecule type" value="Genomic_DNA"/>
</dbReference>
<sequence>MSKRTKDGMISAIVFAVVAILFGYFIYGEIIWSTVIGLMIGGFISWYFIIPKINKMGRKDKL</sequence>
<evidence type="ECO:0000256" key="1">
    <source>
        <dbReference type="SAM" id="Phobius"/>
    </source>
</evidence>
<keyword evidence="1" id="KW-0812">Transmembrane</keyword>
<evidence type="ECO:0000313" key="3">
    <source>
        <dbReference type="Proteomes" id="UP000450457"/>
    </source>
</evidence>
<dbReference type="GeneID" id="78006730"/>
<protein>
    <submittedName>
        <fullName evidence="2">Uncharacterized protein</fullName>
    </submittedName>
</protein>
<feature type="transmembrane region" description="Helical" evidence="1">
    <location>
        <begin position="7"/>
        <end position="25"/>
    </location>
</feature>
<dbReference type="RefSeq" id="WP_160912546.1">
    <property type="nucleotide sequence ID" value="NZ_WMFA01000002.1"/>
</dbReference>
<dbReference type="Proteomes" id="UP000450457">
    <property type="component" value="Unassembled WGS sequence"/>
</dbReference>